<accession>E2AYZ8</accession>
<dbReference type="InParanoid" id="E2AYZ8"/>
<keyword evidence="2" id="KW-1185">Reference proteome</keyword>
<name>E2AYZ8_CAMFO</name>
<evidence type="ECO:0000313" key="2">
    <source>
        <dbReference type="Proteomes" id="UP000000311"/>
    </source>
</evidence>
<dbReference type="EMBL" id="GL444034">
    <property type="protein sequence ID" value="EFN61337.1"/>
    <property type="molecule type" value="Genomic_DNA"/>
</dbReference>
<dbReference type="PANTHER" id="PTHR46114:SF1">
    <property type="entry name" value="ZAD DOMAIN-CONTAINING PROTEIN"/>
    <property type="match status" value="1"/>
</dbReference>
<reference evidence="1 2" key="1">
    <citation type="journal article" date="2010" name="Science">
        <title>Genomic comparison of the ants Camponotus floridanus and Harpegnathos saltator.</title>
        <authorList>
            <person name="Bonasio R."/>
            <person name="Zhang G."/>
            <person name="Ye C."/>
            <person name="Mutti N.S."/>
            <person name="Fang X."/>
            <person name="Qin N."/>
            <person name="Donahue G."/>
            <person name="Yang P."/>
            <person name="Li Q."/>
            <person name="Li C."/>
            <person name="Zhang P."/>
            <person name="Huang Z."/>
            <person name="Berger S.L."/>
            <person name="Reinberg D."/>
            <person name="Wang J."/>
            <person name="Liebig J."/>
        </authorList>
    </citation>
    <scope>NUCLEOTIDE SEQUENCE [LARGE SCALE GENOMIC DNA]</scope>
    <source>
        <strain evidence="2">C129</strain>
    </source>
</reference>
<evidence type="ECO:0000313" key="1">
    <source>
        <dbReference type="EMBL" id="EFN61337.1"/>
    </source>
</evidence>
<proteinExistence type="predicted"/>
<organism evidence="2">
    <name type="scientific">Camponotus floridanus</name>
    <name type="common">Florida carpenter ant</name>
    <dbReference type="NCBI Taxonomy" id="104421"/>
    <lineage>
        <taxon>Eukaryota</taxon>
        <taxon>Metazoa</taxon>
        <taxon>Ecdysozoa</taxon>
        <taxon>Arthropoda</taxon>
        <taxon>Hexapoda</taxon>
        <taxon>Insecta</taxon>
        <taxon>Pterygota</taxon>
        <taxon>Neoptera</taxon>
        <taxon>Endopterygota</taxon>
        <taxon>Hymenoptera</taxon>
        <taxon>Apocrita</taxon>
        <taxon>Aculeata</taxon>
        <taxon>Formicoidea</taxon>
        <taxon>Formicidae</taxon>
        <taxon>Formicinae</taxon>
        <taxon>Camponotus</taxon>
    </lineage>
</organism>
<sequence>MNYKLHFLHSHLDYFPLNLGDYSEEQGERFHQDIKEMERRYQGRWDINMMADFCWM</sequence>
<protein>
    <submittedName>
        <fullName evidence="1">Uncharacterized protein</fullName>
    </submittedName>
</protein>
<dbReference type="OMA" id="HEDIRTM"/>
<dbReference type="Proteomes" id="UP000000311">
    <property type="component" value="Unassembled WGS sequence"/>
</dbReference>
<dbReference type="AlphaFoldDB" id="E2AYZ8"/>
<dbReference type="PANTHER" id="PTHR46114">
    <property type="entry name" value="APPLE DOMAIN-CONTAINING PROTEIN"/>
    <property type="match status" value="1"/>
</dbReference>
<gene>
    <name evidence="1" type="ORF">EAG_05069</name>
</gene>
<feature type="non-terminal residue" evidence="1">
    <location>
        <position position="56"/>
    </location>
</feature>